<dbReference type="SUPFAM" id="SSF55486">
    <property type="entry name" value="Metalloproteases ('zincins'), catalytic domain"/>
    <property type="match status" value="1"/>
</dbReference>
<name>A0ABP7PLQ6_9BACT</name>
<dbReference type="InterPro" id="IPR010384">
    <property type="entry name" value="MtfA_fam"/>
</dbReference>
<dbReference type="Pfam" id="PF06167">
    <property type="entry name" value="Peptidase_M90"/>
    <property type="match status" value="1"/>
</dbReference>
<dbReference type="Proteomes" id="UP001501556">
    <property type="component" value="Unassembled WGS sequence"/>
</dbReference>
<comment type="caution">
    <text evidence="1">The sequence shown here is derived from an EMBL/GenBank/DDBJ whole genome shotgun (WGS) entry which is preliminary data.</text>
</comment>
<dbReference type="CDD" id="cd20169">
    <property type="entry name" value="Peptidase_M90_mtfA"/>
    <property type="match status" value="1"/>
</dbReference>
<dbReference type="InterPro" id="IPR042252">
    <property type="entry name" value="MtfA_N"/>
</dbReference>
<dbReference type="Pfam" id="PF02810">
    <property type="entry name" value="SEC-C"/>
    <property type="match status" value="1"/>
</dbReference>
<dbReference type="InterPro" id="IPR004027">
    <property type="entry name" value="SEC_C_motif"/>
</dbReference>
<dbReference type="Gene3D" id="3.40.390.10">
    <property type="entry name" value="Collagenase (Catalytic Domain)"/>
    <property type="match status" value="1"/>
</dbReference>
<dbReference type="RefSeq" id="WP_345121979.1">
    <property type="nucleotide sequence ID" value="NZ_BAABDI010000005.1"/>
</dbReference>
<keyword evidence="2" id="KW-1185">Reference proteome</keyword>
<organism evidence="1 2">
    <name type="scientific">Hymenobacter antarcticus</name>
    <dbReference type="NCBI Taxonomy" id="486270"/>
    <lineage>
        <taxon>Bacteria</taxon>
        <taxon>Pseudomonadati</taxon>
        <taxon>Bacteroidota</taxon>
        <taxon>Cytophagia</taxon>
        <taxon>Cytophagales</taxon>
        <taxon>Hymenobacteraceae</taxon>
        <taxon>Hymenobacter</taxon>
    </lineage>
</organism>
<reference evidence="2" key="1">
    <citation type="journal article" date="2019" name="Int. J. Syst. Evol. Microbiol.">
        <title>The Global Catalogue of Microorganisms (GCM) 10K type strain sequencing project: providing services to taxonomists for standard genome sequencing and annotation.</title>
        <authorList>
            <consortium name="The Broad Institute Genomics Platform"/>
            <consortium name="The Broad Institute Genome Sequencing Center for Infectious Disease"/>
            <person name="Wu L."/>
            <person name="Ma J."/>
        </authorList>
    </citation>
    <scope>NUCLEOTIDE SEQUENCE [LARGE SCALE GENOMIC DNA]</scope>
    <source>
        <strain evidence="2">JCM 17217</strain>
    </source>
</reference>
<proteinExistence type="predicted"/>
<protein>
    <submittedName>
        <fullName evidence="1">Zinc-dependent peptidase</fullName>
    </submittedName>
</protein>
<sequence length="319" mass="36166">MVYLISLAVLAAVLYAFYRYVTADSHRRTAALAQEFPAAWRQLLSERVAFYLALSAPEKVRFEQQVQVFLATTRITGVQTDVDDMTRLLVAASALIPVFGFPNWEYRNLGEVLIVPDAWTLPDDPGHEVKPLQGTLLGSVQGFQNQHYMRLSRASLEQGFQNAVDQQNVGIHEFAHLLDEADGMIDGLPKAALPPELLRPWAEVMQREIEAIRAGRSEINAYAGTNEAEFFAVVTEYFFEKPEKLQQHHPELYELLTRAFHQNPQKRFLRIVIDPREWLKTLRGPRKFSRNAPCPCGSSKKYKDCHLDRAALAGTRSVG</sequence>
<dbReference type="InterPro" id="IPR024079">
    <property type="entry name" value="MetalloPept_cat_dom_sf"/>
</dbReference>
<dbReference type="PANTHER" id="PTHR30164:SF2">
    <property type="entry name" value="PROTEIN MTFA"/>
    <property type="match status" value="1"/>
</dbReference>
<gene>
    <name evidence="1" type="ORF">GCM10022407_11530</name>
</gene>
<evidence type="ECO:0000313" key="1">
    <source>
        <dbReference type="EMBL" id="GAA3966989.1"/>
    </source>
</evidence>
<evidence type="ECO:0000313" key="2">
    <source>
        <dbReference type="Proteomes" id="UP001501556"/>
    </source>
</evidence>
<accession>A0ABP7PLQ6</accession>
<dbReference type="SUPFAM" id="SSF103642">
    <property type="entry name" value="Sec-C motif"/>
    <property type="match status" value="1"/>
</dbReference>
<dbReference type="EMBL" id="BAABDI010000005">
    <property type="protein sequence ID" value="GAA3966989.1"/>
    <property type="molecule type" value="Genomic_DNA"/>
</dbReference>
<dbReference type="Gene3D" id="1.10.472.150">
    <property type="entry name" value="Glucose-regulated metallo-peptidase M90, N-terminal domain"/>
    <property type="match status" value="1"/>
</dbReference>
<dbReference type="PANTHER" id="PTHR30164">
    <property type="entry name" value="MTFA PEPTIDASE"/>
    <property type="match status" value="1"/>
</dbReference>